<organism evidence="3 4">
    <name type="scientific">Oryzias latipes</name>
    <name type="common">Japanese rice fish</name>
    <name type="synonym">Japanese killifish</name>
    <dbReference type="NCBI Taxonomy" id="8090"/>
    <lineage>
        <taxon>Eukaryota</taxon>
        <taxon>Metazoa</taxon>
        <taxon>Chordata</taxon>
        <taxon>Craniata</taxon>
        <taxon>Vertebrata</taxon>
        <taxon>Euteleostomi</taxon>
        <taxon>Actinopterygii</taxon>
        <taxon>Neopterygii</taxon>
        <taxon>Teleostei</taxon>
        <taxon>Neoteleostei</taxon>
        <taxon>Acanthomorphata</taxon>
        <taxon>Ovalentaria</taxon>
        <taxon>Atherinomorphae</taxon>
        <taxon>Beloniformes</taxon>
        <taxon>Adrianichthyidae</taxon>
        <taxon>Oryziinae</taxon>
        <taxon>Oryzias</taxon>
    </lineage>
</organism>
<evidence type="ECO:0000256" key="1">
    <source>
        <dbReference type="SAM" id="SignalP"/>
    </source>
</evidence>
<protein>
    <recommendedName>
        <fullName evidence="2">Ig-like domain-containing protein</fullName>
    </recommendedName>
</protein>
<dbReference type="SMART" id="SM00409">
    <property type="entry name" value="IG"/>
    <property type="match status" value="1"/>
</dbReference>
<dbReference type="InterPro" id="IPR013783">
    <property type="entry name" value="Ig-like_fold"/>
</dbReference>
<dbReference type="Bgee" id="ENSORLG00000026656">
    <property type="expression patterns" value="Expressed in pharyngeal gill and 9 other cell types or tissues"/>
</dbReference>
<dbReference type="PROSITE" id="PS50835">
    <property type="entry name" value="IG_LIKE"/>
    <property type="match status" value="1"/>
</dbReference>
<dbReference type="Proteomes" id="UP000001038">
    <property type="component" value="Chromosome 11"/>
</dbReference>
<feature type="signal peptide" evidence="1">
    <location>
        <begin position="1"/>
        <end position="20"/>
    </location>
</feature>
<dbReference type="PANTHER" id="PTHR23267">
    <property type="entry name" value="IMMUNOGLOBULIN LIGHT CHAIN"/>
    <property type="match status" value="1"/>
</dbReference>
<dbReference type="InParanoid" id="A0A3B3HH11"/>
<reference evidence="3" key="3">
    <citation type="submission" date="2025-09" db="UniProtKB">
        <authorList>
            <consortium name="Ensembl"/>
        </authorList>
    </citation>
    <scope>IDENTIFICATION</scope>
    <source>
        <strain evidence="3">Hd-rR</strain>
    </source>
</reference>
<dbReference type="Ensembl" id="ENSORLT00000032307.1">
    <property type="protein sequence ID" value="ENSORLP00000031206.1"/>
    <property type="gene ID" value="ENSORLG00000026656.1"/>
</dbReference>
<dbReference type="AlphaFoldDB" id="A0A3B3HH11"/>
<dbReference type="InterPro" id="IPR050150">
    <property type="entry name" value="IgV_Light_Chain"/>
</dbReference>
<dbReference type="GeneTree" id="ENSGT01150000286991"/>
<evidence type="ECO:0000259" key="2">
    <source>
        <dbReference type="PROSITE" id="PS50835"/>
    </source>
</evidence>
<dbReference type="InterPro" id="IPR036179">
    <property type="entry name" value="Ig-like_dom_sf"/>
</dbReference>
<dbReference type="InterPro" id="IPR013106">
    <property type="entry name" value="Ig_V-set"/>
</dbReference>
<keyword evidence="4" id="KW-1185">Reference proteome</keyword>
<dbReference type="Gene3D" id="2.60.40.10">
    <property type="entry name" value="Immunoglobulins"/>
    <property type="match status" value="1"/>
</dbReference>
<dbReference type="SMART" id="SM00406">
    <property type="entry name" value="IGv"/>
    <property type="match status" value="1"/>
</dbReference>
<evidence type="ECO:0000313" key="4">
    <source>
        <dbReference type="Proteomes" id="UP000001038"/>
    </source>
</evidence>
<reference evidence="3 4" key="1">
    <citation type="journal article" date="2007" name="Nature">
        <title>The medaka draft genome and insights into vertebrate genome evolution.</title>
        <authorList>
            <person name="Kasahara M."/>
            <person name="Naruse K."/>
            <person name="Sasaki S."/>
            <person name="Nakatani Y."/>
            <person name="Qu W."/>
            <person name="Ahsan B."/>
            <person name="Yamada T."/>
            <person name="Nagayasu Y."/>
            <person name="Doi K."/>
            <person name="Kasai Y."/>
            <person name="Jindo T."/>
            <person name="Kobayashi D."/>
            <person name="Shimada A."/>
            <person name="Toyoda A."/>
            <person name="Kuroki Y."/>
            <person name="Fujiyama A."/>
            <person name="Sasaki T."/>
            <person name="Shimizu A."/>
            <person name="Asakawa S."/>
            <person name="Shimizu N."/>
            <person name="Hashimoto S."/>
            <person name="Yang J."/>
            <person name="Lee Y."/>
            <person name="Matsushima K."/>
            <person name="Sugano S."/>
            <person name="Sakaizumi M."/>
            <person name="Narita T."/>
            <person name="Ohishi K."/>
            <person name="Haga S."/>
            <person name="Ohta F."/>
            <person name="Nomoto H."/>
            <person name="Nogata K."/>
            <person name="Morishita T."/>
            <person name="Endo T."/>
            <person name="Shin-I T."/>
            <person name="Takeda H."/>
            <person name="Morishita S."/>
            <person name="Kohara Y."/>
        </authorList>
    </citation>
    <scope>NUCLEOTIDE SEQUENCE [LARGE SCALE GENOMIC DNA]</scope>
    <source>
        <strain evidence="3 4">Hd-rR</strain>
    </source>
</reference>
<dbReference type="SUPFAM" id="SSF48726">
    <property type="entry name" value="Immunoglobulin"/>
    <property type="match status" value="1"/>
</dbReference>
<name>A0A3B3HH11_ORYLA</name>
<feature type="domain" description="Ig-like" evidence="2">
    <location>
        <begin position="44"/>
        <end position="157"/>
    </location>
</feature>
<dbReference type="InterPro" id="IPR007110">
    <property type="entry name" value="Ig-like_dom"/>
</dbReference>
<evidence type="ECO:0000313" key="3">
    <source>
        <dbReference type="Ensembl" id="ENSORLP00000031206.1"/>
    </source>
</evidence>
<dbReference type="FunFam" id="2.60.40.10:FF:001230">
    <property type="entry name" value="Immunoglobulin kappa variable 8-16"/>
    <property type="match status" value="1"/>
</dbReference>
<feature type="chain" id="PRO_5017451936" description="Ig-like domain-containing protein" evidence="1">
    <location>
        <begin position="21"/>
        <end position="166"/>
    </location>
</feature>
<proteinExistence type="predicted"/>
<dbReference type="InterPro" id="IPR003599">
    <property type="entry name" value="Ig_sub"/>
</dbReference>
<keyword evidence="1" id="KW-0732">Signal</keyword>
<accession>A0A3B3HH11</accession>
<reference evidence="3" key="2">
    <citation type="submission" date="2025-08" db="UniProtKB">
        <authorList>
            <consortium name="Ensembl"/>
        </authorList>
    </citation>
    <scope>IDENTIFICATION</scope>
    <source>
        <strain evidence="3">Hd-rR</strain>
    </source>
</reference>
<sequence>MTLICVLIWTLLCFIQESSGVQLSFSSASHVLCGSSLSAGSVGQNVVLTQPAAKSVQLNQKVTIDCKASRQVAHWTGSHYFLSWYHQKSGEAPKALIYGTSDRFSGISSRFSGSGSGNGIDFTLTISGVQAEDSGVYYCQSYHYINSQYVYKSESLEAVWEQREIS</sequence>
<dbReference type="Pfam" id="PF07686">
    <property type="entry name" value="V-set"/>
    <property type="match status" value="1"/>
</dbReference>
<dbReference type="GO" id="GO:0006955">
    <property type="term" value="P:immune response"/>
    <property type="evidence" value="ECO:0000318"/>
    <property type="project" value="GO_Central"/>
</dbReference>
<dbReference type="GO" id="GO:0019814">
    <property type="term" value="C:immunoglobulin complex"/>
    <property type="evidence" value="ECO:0000318"/>
    <property type="project" value="GO_Central"/>
</dbReference>